<name>A0ABX7P8N2_9BACT</name>
<gene>
    <name evidence="2" type="ORF">JY651_18900</name>
</gene>
<dbReference type="RefSeq" id="WP_206728396.1">
    <property type="nucleotide sequence ID" value="NZ_CP071090.1"/>
</dbReference>
<organism evidence="2 3">
    <name type="scientific">Pyxidicoccus parkwayensis</name>
    <dbReference type="NCBI Taxonomy" id="2813578"/>
    <lineage>
        <taxon>Bacteria</taxon>
        <taxon>Pseudomonadati</taxon>
        <taxon>Myxococcota</taxon>
        <taxon>Myxococcia</taxon>
        <taxon>Myxococcales</taxon>
        <taxon>Cystobacterineae</taxon>
        <taxon>Myxococcaceae</taxon>
        <taxon>Pyxidicoccus</taxon>
    </lineage>
</organism>
<sequence length="251" mass="25100">MSRLLSFALCCVLAPAVGRSQEAPTAAASAVQEPRLEVAASAVRDSVPDAPADSTSRADGAGPVSDAPLREERPSVDEAPAEVTSRPLGPGRVARRVAAEVFIGGGASVAGLFTGQALFPGSPNSRCEGCAKDYSTEAVLGAGLCSGLGVYTAGRLMGGQGDFLATMAGAGLGTGGALLMFGTADDRLNNTARTFTALLLPLAGAMTAYELSHALAGFAPSTRWSKEAPSLVPVASTTKDGGVLGGLVGMF</sequence>
<proteinExistence type="predicted"/>
<dbReference type="EMBL" id="CP071090">
    <property type="protein sequence ID" value="QSQ26854.1"/>
    <property type="molecule type" value="Genomic_DNA"/>
</dbReference>
<evidence type="ECO:0000313" key="3">
    <source>
        <dbReference type="Proteomes" id="UP000662747"/>
    </source>
</evidence>
<evidence type="ECO:0000256" key="1">
    <source>
        <dbReference type="SAM" id="MobiDB-lite"/>
    </source>
</evidence>
<keyword evidence="3" id="KW-1185">Reference proteome</keyword>
<protein>
    <recommendedName>
        <fullName evidence="4">Lipoprotein</fullName>
    </recommendedName>
</protein>
<reference evidence="2 3" key="1">
    <citation type="submission" date="2021-02" db="EMBL/GenBank/DDBJ databases">
        <title>De Novo genome assembly of isolated myxobacteria.</title>
        <authorList>
            <person name="Stevens D.C."/>
        </authorList>
    </citation>
    <scope>NUCLEOTIDE SEQUENCE [LARGE SCALE GENOMIC DNA]</scope>
    <source>
        <strain evidence="3">SCPEA02</strain>
    </source>
</reference>
<evidence type="ECO:0008006" key="4">
    <source>
        <dbReference type="Google" id="ProtNLM"/>
    </source>
</evidence>
<evidence type="ECO:0000313" key="2">
    <source>
        <dbReference type="EMBL" id="QSQ26854.1"/>
    </source>
</evidence>
<feature type="region of interest" description="Disordered" evidence="1">
    <location>
        <begin position="40"/>
        <end position="87"/>
    </location>
</feature>
<dbReference type="Proteomes" id="UP000662747">
    <property type="component" value="Chromosome"/>
</dbReference>
<accession>A0ABX7P8N2</accession>